<evidence type="ECO:0000256" key="4">
    <source>
        <dbReference type="ARBA" id="ARBA00022777"/>
    </source>
</evidence>
<proteinExistence type="inferred from homology"/>
<name>A0A9P7Y3B2_9FUNG</name>
<reference evidence="9" key="1">
    <citation type="submission" date="2021-06" db="EMBL/GenBank/DDBJ databases">
        <title>Genome Sequence of Mortierella hyaline Strain SCG-10, a Cold-Adapted, Nitrate-Reducing Fungus Isolated from Soil in Minnesota, USA.</title>
        <authorList>
            <person name="Aldossari N."/>
        </authorList>
    </citation>
    <scope>NUCLEOTIDE SEQUENCE</scope>
    <source>
        <strain evidence="9">SCG-10</strain>
    </source>
</reference>
<keyword evidence="2" id="KW-0808">Transferase</keyword>
<dbReference type="PANTHER" id="PTHR11584">
    <property type="entry name" value="SERINE/THREONINE PROTEIN KINASE"/>
    <property type="match status" value="1"/>
</dbReference>
<keyword evidence="10" id="KW-1185">Reference proteome</keyword>
<dbReference type="InterPro" id="IPR017441">
    <property type="entry name" value="Protein_kinase_ATP_BS"/>
</dbReference>
<dbReference type="CDD" id="cd00180">
    <property type="entry name" value="PKc"/>
    <property type="match status" value="1"/>
</dbReference>
<dbReference type="PROSITE" id="PS00108">
    <property type="entry name" value="PROTEIN_KINASE_ST"/>
    <property type="match status" value="1"/>
</dbReference>
<keyword evidence="5 6" id="KW-0067">ATP-binding</keyword>
<evidence type="ECO:0000256" key="7">
    <source>
        <dbReference type="RuleBase" id="RU000304"/>
    </source>
</evidence>
<evidence type="ECO:0000259" key="8">
    <source>
        <dbReference type="PROSITE" id="PS50011"/>
    </source>
</evidence>
<gene>
    <name evidence="9" type="primary">NEK9</name>
    <name evidence="9" type="ORF">KI688_006409</name>
</gene>
<dbReference type="GO" id="GO:0004674">
    <property type="term" value="F:protein serine/threonine kinase activity"/>
    <property type="evidence" value="ECO:0007669"/>
    <property type="project" value="UniProtKB-KW"/>
</dbReference>
<dbReference type="Pfam" id="PF00069">
    <property type="entry name" value="Pkinase"/>
    <property type="match status" value="1"/>
</dbReference>
<dbReference type="Proteomes" id="UP000707451">
    <property type="component" value="Unassembled WGS sequence"/>
</dbReference>
<evidence type="ECO:0000256" key="2">
    <source>
        <dbReference type="ARBA" id="ARBA00022679"/>
    </source>
</evidence>
<dbReference type="PANTHER" id="PTHR11584:SF369">
    <property type="entry name" value="MITOGEN-ACTIVATED PROTEIN KINASE KINASE KINASE 19-RELATED"/>
    <property type="match status" value="1"/>
</dbReference>
<evidence type="ECO:0000313" key="9">
    <source>
        <dbReference type="EMBL" id="KAG9072185.1"/>
    </source>
</evidence>
<dbReference type="PROSITE" id="PS50011">
    <property type="entry name" value="PROTEIN_KINASE_DOM"/>
    <property type="match status" value="1"/>
</dbReference>
<evidence type="ECO:0000256" key="1">
    <source>
        <dbReference type="ARBA" id="ARBA00022527"/>
    </source>
</evidence>
<comment type="caution">
    <text evidence="9">The sequence shown here is derived from an EMBL/GenBank/DDBJ whole genome shotgun (WGS) entry which is preliminary data.</text>
</comment>
<dbReference type="SUPFAM" id="SSF56112">
    <property type="entry name" value="Protein kinase-like (PK-like)"/>
    <property type="match status" value="1"/>
</dbReference>
<dbReference type="PROSITE" id="PS00107">
    <property type="entry name" value="PROTEIN_KINASE_ATP"/>
    <property type="match status" value="1"/>
</dbReference>
<keyword evidence="1 7" id="KW-0723">Serine/threonine-protein kinase</keyword>
<organism evidence="9 10">
    <name type="scientific">Linnemannia hyalina</name>
    <dbReference type="NCBI Taxonomy" id="64524"/>
    <lineage>
        <taxon>Eukaryota</taxon>
        <taxon>Fungi</taxon>
        <taxon>Fungi incertae sedis</taxon>
        <taxon>Mucoromycota</taxon>
        <taxon>Mortierellomycotina</taxon>
        <taxon>Mortierellomycetes</taxon>
        <taxon>Mortierellales</taxon>
        <taxon>Mortierellaceae</taxon>
        <taxon>Linnemannia</taxon>
    </lineage>
</organism>
<dbReference type="AlphaFoldDB" id="A0A9P7Y3B2"/>
<evidence type="ECO:0000256" key="5">
    <source>
        <dbReference type="ARBA" id="ARBA00022840"/>
    </source>
</evidence>
<evidence type="ECO:0000313" key="10">
    <source>
        <dbReference type="Proteomes" id="UP000707451"/>
    </source>
</evidence>
<protein>
    <submittedName>
        <fullName evidence="9">Serine/threonine-protein kinase Nek9</fullName>
    </submittedName>
</protein>
<keyword evidence="4 9" id="KW-0418">Kinase</keyword>
<dbReference type="InterPro" id="IPR008271">
    <property type="entry name" value="Ser/Thr_kinase_AS"/>
</dbReference>
<evidence type="ECO:0000256" key="3">
    <source>
        <dbReference type="ARBA" id="ARBA00022741"/>
    </source>
</evidence>
<dbReference type="InterPro" id="IPR011009">
    <property type="entry name" value="Kinase-like_dom_sf"/>
</dbReference>
<comment type="similarity">
    <text evidence="7">Belongs to the protein kinase superfamily.</text>
</comment>
<accession>A0A9P7Y3B2</accession>
<keyword evidence="3 6" id="KW-0547">Nucleotide-binding</keyword>
<dbReference type="SMART" id="SM00220">
    <property type="entry name" value="S_TKc"/>
    <property type="match status" value="1"/>
</dbReference>
<sequence length="205" mass="23332">MCWIRQPPKYYEGKVQYKYLGTLGTGTYAAVYKVERLQEGGPFAIKTMPLEHATIFQAEVGTLQRFPHTNIIAYVSHFRYKDVLHMVLELASYSLHDAIINRRIDKTTFLECTAMMAAGVAHLHRNKLLYGDIKPQNILITEQNVVKLADLGEVRHMVKPLDRAVGSESHQAPEVTMEGKYGLPTDIYSFGRTLEDMVINTLMEK</sequence>
<dbReference type="OrthoDB" id="68483at2759"/>
<dbReference type="GO" id="GO:0005524">
    <property type="term" value="F:ATP binding"/>
    <property type="evidence" value="ECO:0007669"/>
    <property type="project" value="UniProtKB-UniRule"/>
</dbReference>
<evidence type="ECO:0000256" key="6">
    <source>
        <dbReference type="PROSITE-ProRule" id="PRU10141"/>
    </source>
</evidence>
<dbReference type="InterPro" id="IPR000719">
    <property type="entry name" value="Prot_kinase_dom"/>
</dbReference>
<feature type="domain" description="Protein kinase" evidence="8">
    <location>
        <begin position="17"/>
        <end position="205"/>
    </location>
</feature>
<feature type="binding site" evidence="6">
    <location>
        <position position="46"/>
    </location>
    <ligand>
        <name>ATP</name>
        <dbReference type="ChEBI" id="CHEBI:30616"/>
    </ligand>
</feature>
<dbReference type="Gene3D" id="1.10.510.10">
    <property type="entry name" value="Transferase(Phosphotransferase) domain 1"/>
    <property type="match status" value="1"/>
</dbReference>
<dbReference type="EMBL" id="JAHRHY010000002">
    <property type="protein sequence ID" value="KAG9072185.1"/>
    <property type="molecule type" value="Genomic_DNA"/>
</dbReference>